<feature type="compositionally biased region" description="Basic and acidic residues" evidence="1">
    <location>
        <begin position="87"/>
        <end position="98"/>
    </location>
</feature>
<evidence type="ECO:0008006" key="4">
    <source>
        <dbReference type="Google" id="ProtNLM"/>
    </source>
</evidence>
<organism evidence="2 3">
    <name type="scientific">Colletotrichum orbiculare (strain 104-T / ATCC 96160 / CBS 514.97 / LARS 414 / MAFF 240422)</name>
    <name type="common">Cucumber anthracnose fungus</name>
    <name type="synonym">Colletotrichum lagenarium</name>
    <dbReference type="NCBI Taxonomy" id="1213857"/>
    <lineage>
        <taxon>Eukaryota</taxon>
        <taxon>Fungi</taxon>
        <taxon>Dikarya</taxon>
        <taxon>Ascomycota</taxon>
        <taxon>Pezizomycotina</taxon>
        <taxon>Sordariomycetes</taxon>
        <taxon>Hypocreomycetidae</taxon>
        <taxon>Glomerellales</taxon>
        <taxon>Glomerellaceae</taxon>
        <taxon>Colletotrichum</taxon>
        <taxon>Colletotrichum orbiculare species complex</taxon>
    </lineage>
</organism>
<keyword evidence="3" id="KW-1185">Reference proteome</keyword>
<feature type="compositionally biased region" description="Basic and acidic residues" evidence="1">
    <location>
        <begin position="397"/>
        <end position="417"/>
    </location>
</feature>
<feature type="compositionally biased region" description="Polar residues" evidence="1">
    <location>
        <begin position="290"/>
        <end position="301"/>
    </location>
</feature>
<dbReference type="HOGENOM" id="CLU_023414_1_0_1"/>
<feature type="compositionally biased region" description="Low complexity" evidence="1">
    <location>
        <begin position="1"/>
        <end position="22"/>
    </location>
</feature>
<gene>
    <name evidence="2" type="ORF">Cob_v005565</name>
</gene>
<feature type="compositionally biased region" description="Basic and acidic residues" evidence="1">
    <location>
        <begin position="34"/>
        <end position="43"/>
    </location>
</feature>
<comment type="caution">
    <text evidence="2">The sequence shown here is derived from an EMBL/GenBank/DDBJ whole genome shotgun (WGS) entry which is preliminary data.</text>
</comment>
<name>N4VJB8_COLOR</name>
<accession>N4VJB8</accession>
<feature type="compositionally biased region" description="Polar residues" evidence="1">
    <location>
        <begin position="111"/>
        <end position="125"/>
    </location>
</feature>
<feature type="compositionally biased region" description="Polar residues" evidence="1">
    <location>
        <begin position="23"/>
        <end position="32"/>
    </location>
</feature>
<dbReference type="AlphaFoldDB" id="N4VJB8"/>
<evidence type="ECO:0000313" key="2">
    <source>
        <dbReference type="EMBL" id="TDZ21539.1"/>
    </source>
</evidence>
<protein>
    <recommendedName>
        <fullName evidence="4">TeaA receptor TeaR</fullName>
    </recommendedName>
</protein>
<sequence length="535" mass="57846">MAAMSAATATATANTITPPSSSHGNGLNSWDATDNIHDKKNAAKLDQANRGAMAQNHDTAKMYEYGFEPLPPPKKKASIDNISLSKKSWDKTNRDASGKPDLNGDADDVSGGQSENRPPGEQNNADDSKWIHRDKLARIESQELQAAGIILPRSRASSRPRRGRSEEKLNGSIRRTTSAATVDDDGRRPRSRKASSVSPENRVPEERMPDLDASSWDLRRPDEIAMEGDGNYWTSTGEKRGVSKIPVAKASPAPIPEAYIERHAPVARRQSGGPSELESIAYPKPRPRSGSANTLGATPSLQPAKRNVTDTSPRKGSGTSSTTAARKASMQVKSGKPKTRGGKDSTSSITRPTTRSGDLSPPVKRPEGDPPWMVGSYKPDPRLPPEQQLLPTVAKRLQQEQWEREGKFGSIYDKEFRPLTAEGLLKPPEAGPSSPPADDRQEPDEWPLKPDTPKSPTSPTVKQSTSYSTMPKVSDKPQTSPLPSPRSPRSPNMLPQQPPQIQTVTRVPDQPSAADMSMGGEKKKTSGGCGCCLVM</sequence>
<evidence type="ECO:0000256" key="1">
    <source>
        <dbReference type="SAM" id="MobiDB-lite"/>
    </source>
</evidence>
<feature type="compositionally biased region" description="Polar residues" evidence="1">
    <location>
        <begin position="493"/>
        <end position="505"/>
    </location>
</feature>
<dbReference type="eggNOG" id="ENOG502S2RX">
    <property type="taxonomic scope" value="Eukaryota"/>
</dbReference>
<reference evidence="3" key="1">
    <citation type="journal article" date="2013" name="New Phytol.">
        <title>Comparative genomic and transcriptomic analyses reveal the hemibiotrophic stage shift of Colletotrichum fungi.</title>
        <authorList>
            <person name="Gan P."/>
            <person name="Ikeda K."/>
            <person name="Irieda H."/>
            <person name="Narusaka M."/>
            <person name="O'Connell R.J."/>
            <person name="Narusaka Y."/>
            <person name="Takano Y."/>
            <person name="Kubo Y."/>
            <person name="Shirasu K."/>
        </authorList>
    </citation>
    <scope>NUCLEOTIDE SEQUENCE [LARGE SCALE GENOMIC DNA]</scope>
    <source>
        <strain evidence="3">104-T / ATCC 96160 / CBS 514.97 / LARS 414 / MAFF 240422</strain>
    </source>
</reference>
<evidence type="ECO:0000313" key="3">
    <source>
        <dbReference type="Proteomes" id="UP000014480"/>
    </source>
</evidence>
<proteinExistence type="predicted"/>
<dbReference type="STRING" id="1213857.N4VJB8"/>
<dbReference type="Proteomes" id="UP000014480">
    <property type="component" value="Unassembled WGS sequence"/>
</dbReference>
<feature type="region of interest" description="Disordered" evidence="1">
    <location>
        <begin position="1"/>
        <end position="529"/>
    </location>
</feature>
<dbReference type="EMBL" id="AMCV02000014">
    <property type="protein sequence ID" value="TDZ21539.1"/>
    <property type="molecule type" value="Genomic_DNA"/>
</dbReference>
<feature type="compositionally biased region" description="Low complexity" evidence="1">
    <location>
        <begin position="345"/>
        <end position="356"/>
    </location>
</feature>
<reference evidence="3" key="2">
    <citation type="journal article" date="2019" name="Mol. Plant Microbe Interact.">
        <title>Genome sequence resources for four phytopathogenic fungi from the Colletotrichum orbiculare species complex.</title>
        <authorList>
            <person name="Gan P."/>
            <person name="Tsushima A."/>
            <person name="Narusaka M."/>
            <person name="Narusaka Y."/>
            <person name="Takano Y."/>
            <person name="Kubo Y."/>
            <person name="Shirasu K."/>
        </authorList>
    </citation>
    <scope>GENOME REANNOTATION</scope>
    <source>
        <strain evidence="3">104-T / ATCC 96160 / CBS 514.97 / LARS 414 / MAFF 240422</strain>
    </source>
</reference>
<feature type="compositionally biased region" description="Basic and acidic residues" evidence="1">
    <location>
        <begin position="126"/>
        <end position="141"/>
    </location>
</feature>
<feature type="compositionally biased region" description="Polar residues" evidence="1">
    <location>
        <begin position="467"/>
        <end position="479"/>
    </location>
</feature>
<feature type="compositionally biased region" description="Low complexity" evidence="1">
    <location>
        <begin position="454"/>
        <end position="466"/>
    </location>
</feature>
<dbReference type="OrthoDB" id="418495at2759"/>